<keyword evidence="2" id="KW-1185">Reference proteome</keyword>
<sequence>MEKVKLQSLCRQYELLSMNDQESIGDYLTKIQMLVNSIKTCGEKLLDKQIVDKILRTLTPQFYHIVVAIEGSKDLQRMRAGSCKIPLKLMNKGFLREAAHAFRRNDGGTAKTRRENGRTN</sequence>
<name>A0A371GU43_MUCPR</name>
<gene>
    <name evidence="1" type="ORF">CR513_23714</name>
</gene>
<dbReference type="EMBL" id="QJKJ01004483">
    <property type="protein sequence ID" value="RDX93966.1"/>
    <property type="molecule type" value="Genomic_DNA"/>
</dbReference>
<dbReference type="PANTHER" id="PTHR35317">
    <property type="entry name" value="OS04G0629600 PROTEIN"/>
    <property type="match status" value="1"/>
</dbReference>
<evidence type="ECO:0000313" key="1">
    <source>
        <dbReference type="EMBL" id="RDX93966.1"/>
    </source>
</evidence>
<dbReference type="Pfam" id="PF14223">
    <property type="entry name" value="Retrotran_gag_2"/>
    <property type="match status" value="1"/>
</dbReference>
<proteinExistence type="predicted"/>
<feature type="non-terminal residue" evidence="1">
    <location>
        <position position="1"/>
    </location>
</feature>
<comment type="caution">
    <text evidence="1">The sequence shown here is derived from an EMBL/GenBank/DDBJ whole genome shotgun (WGS) entry which is preliminary data.</text>
</comment>
<dbReference type="Proteomes" id="UP000257109">
    <property type="component" value="Unassembled WGS sequence"/>
</dbReference>
<evidence type="ECO:0000313" key="2">
    <source>
        <dbReference type="Proteomes" id="UP000257109"/>
    </source>
</evidence>
<protein>
    <submittedName>
        <fullName evidence="1">Uncharacterized protein</fullName>
    </submittedName>
</protein>
<dbReference type="PANTHER" id="PTHR35317:SF35">
    <property type="entry name" value="DUF4219 DOMAIN-CONTAINING PROTEIN"/>
    <property type="match status" value="1"/>
</dbReference>
<dbReference type="AlphaFoldDB" id="A0A371GU43"/>
<reference evidence="1" key="1">
    <citation type="submission" date="2018-05" db="EMBL/GenBank/DDBJ databases">
        <title>Draft genome of Mucuna pruriens seed.</title>
        <authorList>
            <person name="Nnadi N.E."/>
            <person name="Vos R."/>
            <person name="Hasami M.H."/>
            <person name="Devisetty U.K."/>
            <person name="Aguiy J.C."/>
        </authorList>
    </citation>
    <scope>NUCLEOTIDE SEQUENCE [LARGE SCALE GENOMIC DNA]</scope>
    <source>
        <strain evidence="1">JCA_2017</strain>
    </source>
</reference>
<dbReference type="OrthoDB" id="1435561at2759"/>
<accession>A0A371GU43</accession>
<organism evidence="1 2">
    <name type="scientific">Mucuna pruriens</name>
    <name type="common">Velvet bean</name>
    <name type="synonym">Dolichos pruriens</name>
    <dbReference type="NCBI Taxonomy" id="157652"/>
    <lineage>
        <taxon>Eukaryota</taxon>
        <taxon>Viridiplantae</taxon>
        <taxon>Streptophyta</taxon>
        <taxon>Embryophyta</taxon>
        <taxon>Tracheophyta</taxon>
        <taxon>Spermatophyta</taxon>
        <taxon>Magnoliopsida</taxon>
        <taxon>eudicotyledons</taxon>
        <taxon>Gunneridae</taxon>
        <taxon>Pentapetalae</taxon>
        <taxon>rosids</taxon>
        <taxon>fabids</taxon>
        <taxon>Fabales</taxon>
        <taxon>Fabaceae</taxon>
        <taxon>Papilionoideae</taxon>
        <taxon>50 kb inversion clade</taxon>
        <taxon>NPAAA clade</taxon>
        <taxon>indigoferoid/millettioid clade</taxon>
        <taxon>Phaseoleae</taxon>
        <taxon>Mucuna</taxon>
    </lineage>
</organism>